<dbReference type="Proteomes" id="UP001172673">
    <property type="component" value="Unassembled WGS sequence"/>
</dbReference>
<dbReference type="AlphaFoldDB" id="A0AA39CDW3"/>
<comment type="caution">
    <text evidence="5">The sequence shown here is derived from an EMBL/GenBank/DDBJ whole genome shotgun (WGS) entry which is preliminary data.</text>
</comment>
<sequence length="553" mass="60522">MPTTSSYPPLDIPNVNLWSFLFSRSDQPYPDAKVLFSDAEAPRAYTYHAVRDATIKFGSGLLAEYDWKKGDVVALFSPNDVDYPLVMLGTLWAGGIVSLVNSSYTASELEFQLVDSAAKLLVTHMALLPIVLVAAKKLGFLLSKILLLGDEDFVRASGLKHFKSLRGLGHSTIPYSIDPYNDTCCLIYSSGTTGKPKGVMLTHRNFVSNTLMLVQSENGNLSWKGGPNGRGDSIIGFLPFFHSYGLTGVVLYSFYVGAEVIVMQKFDLEKYCEITERRKVTVAMVVPPVVLLLGKSPIVDRYDLSSLRLLTSGAAPLTRELVNIVQKRLNATVRQGYGLSETSPVIYQQTWESLGEPVGSIGTLLANQVAKFVSPAGEEVPINEVGELWMKGPNVFKGYLNNPVKTTEAFSEDGYFKTGDIGYQDACGNVFITDRSKELIKYNAFQVAPAELEGVLMSHPKVADAAVVGVQDDQRATEVPRAYLVVGPGVKATEETAREIQTWMKEKVASHKQLRGGIRFIDAVPKSAAGKILRTKVRELAKTEDGSLLQSKL</sequence>
<protein>
    <recommendedName>
        <fullName evidence="7">Acetyl-CoA synthetase-like protein</fullName>
    </recommendedName>
</protein>
<keyword evidence="6" id="KW-1185">Reference proteome</keyword>
<evidence type="ECO:0000313" key="5">
    <source>
        <dbReference type="EMBL" id="KAJ9604703.1"/>
    </source>
</evidence>
<dbReference type="FunFam" id="3.30.300.30:FF:000007">
    <property type="entry name" value="4-coumarate--CoA ligase 2"/>
    <property type="match status" value="1"/>
</dbReference>
<evidence type="ECO:0000259" key="3">
    <source>
        <dbReference type="Pfam" id="PF00501"/>
    </source>
</evidence>
<dbReference type="SUPFAM" id="SSF56801">
    <property type="entry name" value="Acetyl-CoA synthetase-like"/>
    <property type="match status" value="1"/>
</dbReference>
<dbReference type="InterPro" id="IPR042099">
    <property type="entry name" value="ANL_N_sf"/>
</dbReference>
<dbReference type="Pfam" id="PF00501">
    <property type="entry name" value="AMP-binding"/>
    <property type="match status" value="1"/>
</dbReference>
<feature type="domain" description="AMP-binding enzyme C-terminal" evidence="4">
    <location>
        <begin position="451"/>
        <end position="531"/>
    </location>
</feature>
<dbReference type="EMBL" id="JAPDRK010000018">
    <property type="protein sequence ID" value="KAJ9604703.1"/>
    <property type="molecule type" value="Genomic_DNA"/>
</dbReference>
<dbReference type="CDD" id="cd05911">
    <property type="entry name" value="Firefly_Luc_like"/>
    <property type="match status" value="1"/>
</dbReference>
<keyword evidence="2" id="KW-0436">Ligase</keyword>
<dbReference type="GO" id="GO:0016405">
    <property type="term" value="F:CoA-ligase activity"/>
    <property type="evidence" value="ECO:0007669"/>
    <property type="project" value="TreeGrafter"/>
</dbReference>
<accession>A0AA39CDW3</accession>
<reference evidence="5" key="1">
    <citation type="submission" date="2022-10" db="EMBL/GenBank/DDBJ databases">
        <title>Culturing micro-colonial fungi from biological soil crusts in the Mojave desert and describing Neophaeococcomyces mojavensis, and introducing the new genera and species Taxawa tesnikishii.</title>
        <authorList>
            <person name="Kurbessoian T."/>
            <person name="Stajich J.E."/>
        </authorList>
    </citation>
    <scope>NUCLEOTIDE SEQUENCE</scope>
    <source>
        <strain evidence="5">TK_41</strain>
    </source>
</reference>
<evidence type="ECO:0000313" key="6">
    <source>
        <dbReference type="Proteomes" id="UP001172673"/>
    </source>
</evidence>
<dbReference type="Gene3D" id="3.40.50.12780">
    <property type="entry name" value="N-terminal domain of ligase-like"/>
    <property type="match status" value="1"/>
</dbReference>
<name>A0AA39CDW3_9EURO</name>
<feature type="domain" description="AMP-dependent synthetase/ligase" evidence="3">
    <location>
        <begin position="24"/>
        <end position="400"/>
    </location>
</feature>
<dbReference type="InterPro" id="IPR020845">
    <property type="entry name" value="AMP-binding_CS"/>
</dbReference>
<dbReference type="InterPro" id="IPR000873">
    <property type="entry name" value="AMP-dep_synth/lig_dom"/>
</dbReference>
<dbReference type="InterPro" id="IPR025110">
    <property type="entry name" value="AMP-bd_C"/>
</dbReference>
<evidence type="ECO:0008006" key="7">
    <source>
        <dbReference type="Google" id="ProtNLM"/>
    </source>
</evidence>
<dbReference type="PROSITE" id="PS00455">
    <property type="entry name" value="AMP_BINDING"/>
    <property type="match status" value="1"/>
</dbReference>
<evidence type="ECO:0000256" key="1">
    <source>
        <dbReference type="ARBA" id="ARBA00006432"/>
    </source>
</evidence>
<dbReference type="PANTHER" id="PTHR24096">
    <property type="entry name" value="LONG-CHAIN-FATTY-ACID--COA LIGASE"/>
    <property type="match status" value="1"/>
</dbReference>
<comment type="similarity">
    <text evidence="1">Belongs to the ATP-dependent AMP-binding enzyme family.</text>
</comment>
<organism evidence="5 6">
    <name type="scientific">Cladophialophora chaetospira</name>
    <dbReference type="NCBI Taxonomy" id="386627"/>
    <lineage>
        <taxon>Eukaryota</taxon>
        <taxon>Fungi</taxon>
        <taxon>Dikarya</taxon>
        <taxon>Ascomycota</taxon>
        <taxon>Pezizomycotina</taxon>
        <taxon>Eurotiomycetes</taxon>
        <taxon>Chaetothyriomycetidae</taxon>
        <taxon>Chaetothyriales</taxon>
        <taxon>Herpotrichiellaceae</taxon>
        <taxon>Cladophialophora</taxon>
    </lineage>
</organism>
<dbReference type="PANTHER" id="PTHR24096:SF149">
    <property type="entry name" value="AMP-BINDING DOMAIN-CONTAINING PROTEIN-RELATED"/>
    <property type="match status" value="1"/>
</dbReference>
<evidence type="ECO:0000259" key="4">
    <source>
        <dbReference type="Pfam" id="PF13193"/>
    </source>
</evidence>
<dbReference type="InterPro" id="IPR045851">
    <property type="entry name" value="AMP-bd_C_sf"/>
</dbReference>
<dbReference type="Gene3D" id="3.30.300.30">
    <property type="match status" value="1"/>
</dbReference>
<evidence type="ECO:0000256" key="2">
    <source>
        <dbReference type="ARBA" id="ARBA00022598"/>
    </source>
</evidence>
<proteinExistence type="inferred from homology"/>
<dbReference type="Pfam" id="PF13193">
    <property type="entry name" value="AMP-binding_C"/>
    <property type="match status" value="1"/>
</dbReference>
<gene>
    <name evidence="5" type="ORF">H2200_010817</name>
</gene>